<accession>A0A1T5A4W4</accession>
<dbReference type="Proteomes" id="UP000190852">
    <property type="component" value="Unassembled WGS sequence"/>
</dbReference>
<reference evidence="4" key="1">
    <citation type="submission" date="2017-02" db="EMBL/GenBank/DDBJ databases">
        <authorList>
            <person name="Varghese N."/>
            <person name="Submissions S."/>
        </authorList>
    </citation>
    <scope>NUCLEOTIDE SEQUENCE [LARGE SCALE GENOMIC DNA]</scope>
    <source>
        <strain evidence="4">DSM 24967</strain>
    </source>
</reference>
<dbReference type="InterPro" id="IPR001296">
    <property type="entry name" value="Glyco_trans_1"/>
</dbReference>
<evidence type="ECO:0000313" key="3">
    <source>
        <dbReference type="EMBL" id="SKB30041.1"/>
    </source>
</evidence>
<proteinExistence type="predicted"/>
<dbReference type="GO" id="GO:0016757">
    <property type="term" value="F:glycosyltransferase activity"/>
    <property type="evidence" value="ECO:0007669"/>
    <property type="project" value="InterPro"/>
</dbReference>
<gene>
    <name evidence="3" type="ORF">SAMN05660349_00437</name>
</gene>
<dbReference type="PANTHER" id="PTHR45947">
    <property type="entry name" value="SULFOQUINOVOSYL TRANSFERASE SQD2"/>
    <property type="match status" value="1"/>
</dbReference>
<dbReference type="AlphaFoldDB" id="A0A1T5A4W4"/>
<sequence>MKGEPATRFTLFSFTMYPIMKIAILSPFYPYRGGIAQFSAMLYDELGKEHQVKAFNFKRLYPGILFPGKTQYVDKDDQAEVVESVRTLDSINPFSYFATEKALREFAPDLIIISYWMSFFVPGYAHIANRMKKSCKVVALLHNAFPHEARPMDKPLAKLFFNQCHGFITLSENVKNDLHAIRPAAPCMVSPHPLYNQFGERKDRSEACTTLGLDPDKKTLLFFGLIRHYKGLDLLIEAMSHLDNTYQLVIAGECYGSFDKYQHQIDASGAKERIRVFNRYINDNEISDYFSAADALILPYRSATQSGVVSIAYHFDTPMISTPVGDFPASIDIPKTGIVTSAITAQAIEEAILTLFKNDQLATCLKNIESEKKALSWETFAGKVINYVQTL</sequence>
<protein>
    <submittedName>
        <fullName evidence="3">Glycosyltransferase involved in cell wall bisynthesis</fullName>
    </submittedName>
</protein>
<dbReference type="Pfam" id="PF13439">
    <property type="entry name" value="Glyco_transf_4"/>
    <property type="match status" value="1"/>
</dbReference>
<dbReference type="Pfam" id="PF00534">
    <property type="entry name" value="Glycos_transf_1"/>
    <property type="match status" value="1"/>
</dbReference>
<evidence type="ECO:0000313" key="4">
    <source>
        <dbReference type="Proteomes" id="UP000190852"/>
    </source>
</evidence>
<dbReference type="InterPro" id="IPR028098">
    <property type="entry name" value="Glyco_trans_4-like_N"/>
</dbReference>
<dbReference type="PANTHER" id="PTHR45947:SF3">
    <property type="entry name" value="SULFOQUINOVOSYL TRANSFERASE SQD2"/>
    <property type="match status" value="1"/>
</dbReference>
<dbReference type="EMBL" id="FUYQ01000002">
    <property type="protein sequence ID" value="SKB30041.1"/>
    <property type="molecule type" value="Genomic_DNA"/>
</dbReference>
<keyword evidence="3" id="KW-0808">Transferase</keyword>
<feature type="domain" description="Glycosyl transferase family 1" evidence="1">
    <location>
        <begin position="211"/>
        <end position="363"/>
    </location>
</feature>
<name>A0A1T5A4W4_9BACT</name>
<organism evidence="3 4">
    <name type="scientific">Parabacteroides chartae</name>
    <dbReference type="NCBI Taxonomy" id="1037355"/>
    <lineage>
        <taxon>Bacteria</taxon>
        <taxon>Pseudomonadati</taxon>
        <taxon>Bacteroidota</taxon>
        <taxon>Bacteroidia</taxon>
        <taxon>Bacteroidales</taxon>
        <taxon>Tannerellaceae</taxon>
        <taxon>Parabacteroides</taxon>
    </lineage>
</organism>
<dbReference type="SUPFAM" id="SSF53756">
    <property type="entry name" value="UDP-Glycosyltransferase/glycogen phosphorylase"/>
    <property type="match status" value="1"/>
</dbReference>
<evidence type="ECO:0000259" key="2">
    <source>
        <dbReference type="Pfam" id="PF13439"/>
    </source>
</evidence>
<keyword evidence="4" id="KW-1185">Reference proteome</keyword>
<dbReference type="InterPro" id="IPR050194">
    <property type="entry name" value="Glycosyltransferase_grp1"/>
</dbReference>
<dbReference type="RefSeq" id="WP_245832491.1">
    <property type="nucleotide sequence ID" value="NZ_FUYQ01000002.1"/>
</dbReference>
<feature type="domain" description="Glycosyltransferase subfamily 4-like N-terminal" evidence="2">
    <location>
        <begin position="83"/>
        <end position="189"/>
    </location>
</feature>
<dbReference type="Gene3D" id="3.40.50.2000">
    <property type="entry name" value="Glycogen Phosphorylase B"/>
    <property type="match status" value="2"/>
</dbReference>
<evidence type="ECO:0000259" key="1">
    <source>
        <dbReference type="Pfam" id="PF00534"/>
    </source>
</evidence>